<organism evidence="1 2">
    <name type="scientific">Corchorus olitorius</name>
    <dbReference type="NCBI Taxonomy" id="93759"/>
    <lineage>
        <taxon>Eukaryota</taxon>
        <taxon>Viridiplantae</taxon>
        <taxon>Streptophyta</taxon>
        <taxon>Embryophyta</taxon>
        <taxon>Tracheophyta</taxon>
        <taxon>Spermatophyta</taxon>
        <taxon>Magnoliopsida</taxon>
        <taxon>eudicotyledons</taxon>
        <taxon>Gunneridae</taxon>
        <taxon>Pentapetalae</taxon>
        <taxon>rosids</taxon>
        <taxon>malvids</taxon>
        <taxon>Malvales</taxon>
        <taxon>Malvaceae</taxon>
        <taxon>Grewioideae</taxon>
        <taxon>Apeibeae</taxon>
        <taxon>Corchorus</taxon>
    </lineage>
</organism>
<keyword evidence="2" id="KW-1185">Reference proteome</keyword>
<comment type="caution">
    <text evidence="1">The sequence shown here is derived from an EMBL/GenBank/DDBJ whole genome shotgun (WGS) entry which is preliminary data.</text>
</comment>
<protein>
    <submittedName>
        <fullName evidence="1">Uncharacterized protein</fullName>
    </submittedName>
</protein>
<name>A0A1R3KUL3_9ROSI</name>
<dbReference type="Proteomes" id="UP000187203">
    <property type="component" value="Unassembled WGS sequence"/>
</dbReference>
<evidence type="ECO:0000313" key="2">
    <source>
        <dbReference type="Proteomes" id="UP000187203"/>
    </source>
</evidence>
<accession>A0A1R3KUL3</accession>
<gene>
    <name evidence="1" type="ORF">COLO4_04274</name>
</gene>
<evidence type="ECO:0000313" key="1">
    <source>
        <dbReference type="EMBL" id="OMP10780.1"/>
    </source>
</evidence>
<dbReference type="EMBL" id="AWUE01011283">
    <property type="protein sequence ID" value="OMP10780.1"/>
    <property type="molecule type" value="Genomic_DNA"/>
</dbReference>
<dbReference type="OrthoDB" id="761290at2759"/>
<dbReference type="AlphaFoldDB" id="A0A1R3KUL3"/>
<proteinExistence type="predicted"/>
<sequence>MMFVVGLALLSANNMESRRIPTTPLWFKTKIHDNGLWSNVKTCIYSTRVCQDLAITSIKFKSFELSIKKLSPIEEHLDQFNKIITHFPPAIRRFIASARTFFFKNLVFTRLLLHWSFPYSRVLSHHLVVTCITRFFFRGSRSRLGSTYRAGPGLLFA</sequence>
<reference evidence="2" key="1">
    <citation type="submission" date="2013-09" db="EMBL/GenBank/DDBJ databases">
        <title>Corchorus olitorius genome sequencing.</title>
        <authorList>
            <person name="Alam M."/>
            <person name="Haque M.S."/>
            <person name="Islam M.S."/>
            <person name="Emdad E.M."/>
            <person name="Islam M.M."/>
            <person name="Ahmed B."/>
            <person name="Halim A."/>
            <person name="Hossen Q.M.M."/>
            <person name="Hossain M.Z."/>
            <person name="Ahmed R."/>
            <person name="Khan M.M."/>
            <person name="Islam R."/>
            <person name="Rashid M.M."/>
            <person name="Khan S.A."/>
            <person name="Rahman M.S."/>
            <person name="Alam M."/>
            <person name="Yahiya A.S."/>
            <person name="Khan M.S."/>
            <person name="Azam M.S."/>
            <person name="Haque T."/>
            <person name="Lashkar M.Z.H."/>
            <person name="Akhand A.I."/>
            <person name="Morshed G."/>
            <person name="Roy S."/>
            <person name="Uddin K.S."/>
            <person name="Rabeya T."/>
            <person name="Hossain A.S."/>
            <person name="Chowdhury A."/>
            <person name="Snigdha A.R."/>
            <person name="Mortoza M.S."/>
            <person name="Matin S.A."/>
            <person name="Hoque S.M.E."/>
            <person name="Islam M.K."/>
            <person name="Roy D.K."/>
            <person name="Haider R."/>
            <person name="Moosa M.M."/>
            <person name="Elias S.M."/>
            <person name="Hasan A.M."/>
            <person name="Jahan S."/>
            <person name="Shafiuddin M."/>
            <person name="Mahmood N."/>
            <person name="Shommy N.S."/>
        </authorList>
    </citation>
    <scope>NUCLEOTIDE SEQUENCE [LARGE SCALE GENOMIC DNA]</scope>
    <source>
        <strain evidence="2">cv. O-4</strain>
    </source>
</reference>